<keyword evidence="2" id="KW-1185">Reference proteome</keyword>
<comment type="caution">
    <text evidence="1">The sequence shown here is derived from an EMBL/GenBank/DDBJ whole genome shotgun (WGS) entry which is preliminary data.</text>
</comment>
<dbReference type="RefSeq" id="WP_046521870.1">
    <property type="nucleotide sequence ID" value="NZ_LAYY01000001.1"/>
</dbReference>
<dbReference type="OrthoDB" id="1808578at2"/>
<name>A0A0M2SZE3_9BACI</name>
<evidence type="ECO:0000313" key="1">
    <source>
        <dbReference type="EMBL" id="KKK39929.1"/>
    </source>
</evidence>
<sequence length="84" mass="10085">MFDWDRENIGHLARHNITPQEVEEIFSDPNRCIHNAHSGNRKIVGMSEEGRILAIIYTKREKKFRPFTGWDATERERKSYNKRR</sequence>
<evidence type="ECO:0008006" key="3">
    <source>
        <dbReference type="Google" id="ProtNLM"/>
    </source>
</evidence>
<dbReference type="Gene3D" id="3.10.450.530">
    <property type="entry name" value="Ribonuclease toxin, BrnT, of type II toxin-antitoxin system"/>
    <property type="match status" value="1"/>
</dbReference>
<accession>A0A0M2SZE3</accession>
<dbReference type="InterPro" id="IPR038573">
    <property type="entry name" value="BrnT_sf"/>
</dbReference>
<dbReference type="AlphaFoldDB" id="A0A0M2SZE3"/>
<dbReference type="Pfam" id="PF04365">
    <property type="entry name" value="BrnT_toxin"/>
    <property type="match status" value="1"/>
</dbReference>
<protein>
    <recommendedName>
        <fullName evidence="3">BrnT family toxin</fullName>
    </recommendedName>
</protein>
<proteinExistence type="predicted"/>
<reference evidence="1 2" key="1">
    <citation type="submission" date="2015-04" db="EMBL/GenBank/DDBJ databases">
        <title>Taxonomic description and genome sequence of Bacillus campisalis sp. nov., a novel member of the genus Bacillus isolated from solar saltern.</title>
        <authorList>
            <person name="Mathan Kumar R."/>
            <person name="Kaur G."/>
            <person name="Kumar A."/>
            <person name="Singh N.K."/>
            <person name="Kaur N."/>
            <person name="Kumar N."/>
            <person name="Mayilraj S."/>
        </authorList>
    </citation>
    <scope>NUCLEOTIDE SEQUENCE [LARGE SCALE GENOMIC DNA]</scope>
    <source>
        <strain evidence="1 2">SA2-6</strain>
    </source>
</reference>
<dbReference type="InterPro" id="IPR007460">
    <property type="entry name" value="BrnT_toxin"/>
</dbReference>
<dbReference type="PATRIC" id="fig|1408103.3.peg.276"/>
<dbReference type="Proteomes" id="UP000034166">
    <property type="component" value="Unassembled WGS sequence"/>
</dbReference>
<organism evidence="1 2">
    <name type="scientific">Mesobacillus campisalis</name>
    <dbReference type="NCBI Taxonomy" id="1408103"/>
    <lineage>
        <taxon>Bacteria</taxon>
        <taxon>Bacillati</taxon>
        <taxon>Bacillota</taxon>
        <taxon>Bacilli</taxon>
        <taxon>Bacillales</taxon>
        <taxon>Bacillaceae</taxon>
        <taxon>Mesobacillus</taxon>
    </lineage>
</organism>
<gene>
    <name evidence="1" type="ORF">WQ57_01260</name>
</gene>
<dbReference type="EMBL" id="LAYY01000001">
    <property type="protein sequence ID" value="KKK39929.1"/>
    <property type="molecule type" value="Genomic_DNA"/>
</dbReference>
<evidence type="ECO:0000313" key="2">
    <source>
        <dbReference type="Proteomes" id="UP000034166"/>
    </source>
</evidence>